<proteinExistence type="predicted"/>
<dbReference type="AlphaFoldDB" id="A0A4R2J620"/>
<dbReference type="Gene3D" id="1.20.120.450">
    <property type="entry name" value="dinb family like domain"/>
    <property type="match status" value="1"/>
</dbReference>
<evidence type="ECO:0000313" key="4">
    <source>
        <dbReference type="Proteomes" id="UP000295680"/>
    </source>
</evidence>
<dbReference type="InterPro" id="IPR017517">
    <property type="entry name" value="Maleyloyr_isom"/>
</dbReference>
<reference evidence="3 4" key="1">
    <citation type="submission" date="2019-03" db="EMBL/GenBank/DDBJ databases">
        <title>Genomic Encyclopedia of Type Strains, Phase IV (KMG-IV): sequencing the most valuable type-strain genomes for metagenomic binning, comparative biology and taxonomic classification.</title>
        <authorList>
            <person name="Goeker M."/>
        </authorList>
    </citation>
    <scope>NUCLEOTIDE SEQUENCE [LARGE SCALE GENOMIC DNA]</scope>
    <source>
        <strain evidence="3 4">DSM 45934</strain>
    </source>
</reference>
<feature type="region of interest" description="Disordered" evidence="1">
    <location>
        <begin position="227"/>
        <end position="247"/>
    </location>
</feature>
<comment type="caution">
    <text evidence="3">The sequence shown here is derived from an EMBL/GenBank/DDBJ whole genome shotgun (WGS) entry which is preliminary data.</text>
</comment>
<dbReference type="OrthoDB" id="154293at2"/>
<dbReference type="RefSeq" id="WP_132123362.1">
    <property type="nucleotide sequence ID" value="NZ_SLWS01000009.1"/>
</dbReference>
<dbReference type="EMBL" id="SLWS01000009">
    <property type="protein sequence ID" value="TCO54403.1"/>
    <property type="molecule type" value="Genomic_DNA"/>
</dbReference>
<accession>A0A4R2J620</accession>
<dbReference type="NCBIfam" id="TIGR03083">
    <property type="entry name" value="maleylpyruvate isomerase family mycothiol-dependent enzyme"/>
    <property type="match status" value="1"/>
</dbReference>
<evidence type="ECO:0000313" key="3">
    <source>
        <dbReference type="EMBL" id="TCO54403.1"/>
    </source>
</evidence>
<dbReference type="InterPro" id="IPR034660">
    <property type="entry name" value="DinB/YfiT-like"/>
</dbReference>
<name>A0A4R2J620_9PSEU</name>
<gene>
    <name evidence="3" type="ORF">EV192_109384</name>
</gene>
<organism evidence="3 4">
    <name type="scientific">Actinocrispum wychmicini</name>
    <dbReference type="NCBI Taxonomy" id="1213861"/>
    <lineage>
        <taxon>Bacteria</taxon>
        <taxon>Bacillati</taxon>
        <taxon>Actinomycetota</taxon>
        <taxon>Actinomycetes</taxon>
        <taxon>Pseudonocardiales</taxon>
        <taxon>Pseudonocardiaceae</taxon>
        <taxon>Actinocrispum</taxon>
    </lineage>
</organism>
<dbReference type="Proteomes" id="UP000295680">
    <property type="component" value="Unassembled WGS sequence"/>
</dbReference>
<evidence type="ECO:0000256" key="1">
    <source>
        <dbReference type="SAM" id="MobiDB-lite"/>
    </source>
</evidence>
<dbReference type="Pfam" id="PF11716">
    <property type="entry name" value="MDMPI_N"/>
    <property type="match status" value="1"/>
</dbReference>
<evidence type="ECO:0000259" key="2">
    <source>
        <dbReference type="Pfam" id="PF11716"/>
    </source>
</evidence>
<keyword evidence="4" id="KW-1185">Reference proteome</keyword>
<feature type="domain" description="Mycothiol-dependent maleylpyruvate isomerase metal-binding" evidence="2">
    <location>
        <begin position="22"/>
        <end position="113"/>
    </location>
</feature>
<dbReference type="SUPFAM" id="SSF109854">
    <property type="entry name" value="DinB/YfiT-like putative metalloenzymes"/>
    <property type="match status" value="1"/>
</dbReference>
<dbReference type="GO" id="GO:0046872">
    <property type="term" value="F:metal ion binding"/>
    <property type="evidence" value="ECO:0007669"/>
    <property type="project" value="InterPro"/>
</dbReference>
<sequence length="247" mass="26917">MAVGGFQDSDRWVRSPNDVAYRRVRDNLTGLVAEIPGLDRVRVPACPQWTVRDVLAHVVGISHKVATRSGQAGAPPPFPGVDAEPDELVRTWHAVSEPVDRVLRDQPDLRAHIMVMDALTHELDIRYALGLPVPDEHAAVCGAMELLVIGFTRGIRERGLHALRIETSGAKWIAGDGEPAGSVSADRYDLYRSLAGRRTPAQIAELTWSGPPGPWLRAFEWGPFHPPADPVEQLDGPAGKSTQRMAG</sequence>
<dbReference type="InterPro" id="IPR024344">
    <property type="entry name" value="MDMPI_metal-binding"/>
</dbReference>
<protein>
    <submittedName>
        <fullName evidence="3">Uncharacterized protein (TIGR03083 family)</fullName>
    </submittedName>
</protein>